<feature type="domain" description="HTH cro/C1-type" evidence="1">
    <location>
        <begin position="8"/>
        <end position="63"/>
    </location>
</feature>
<dbReference type="HOGENOM" id="CLU_144164_0_0_6"/>
<sequence>MSPFSRSLISLRSRYGIRQGELAEMVGYEQSYISALEVGLKGPPTIELVERICDGLSLSPEERQKLHEARDASQRKFTIDLDTREDVYWIVKDLMECLSELSEAQVRVIREIVRFRDPQKPQIIRSMRRTKRHKVEEAAM</sequence>
<organism evidence="2 3">
    <name type="scientific">Methylomicrobium album BG8</name>
    <dbReference type="NCBI Taxonomy" id="686340"/>
    <lineage>
        <taxon>Bacteria</taxon>
        <taxon>Pseudomonadati</taxon>
        <taxon>Pseudomonadota</taxon>
        <taxon>Gammaproteobacteria</taxon>
        <taxon>Methylococcales</taxon>
        <taxon>Methylococcaceae</taxon>
        <taxon>Methylomicrobium</taxon>
    </lineage>
</organism>
<evidence type="ECO:0000259" key="1">
    <source>
        <dbReference type="PROSITE" id="PS50943"/>
    </source>
</evidence>
<name>H8GJ67_METAL</name>
<protein>
    <submittedName>
        <fullName evidence="2">Putative transcriptional regulator with C-terminal CBS domains</fullName>
    </submittedName>
</protein>
<dbReference type="Gene3D" id="1.10.260.40">
    <property type="entry name" value="lambda repressor-like DNA-binding domains"/>
    <property type="match status" value="1"/>
</dbReference>
<dbReference type="STRING" id="686340.Metal_0012"/>
<evidence type="ECO:0000313" key="3">
    <source>
        <dbReference type="Proteomes" id="UP000005090"/>
    </source>
</evidence>
<dbReference type="InterPro" id="IPR010982">
    <property type="entry name" value="Lambda_DNA-bd_dom_sf"/>
</dbReference>
<dbReference type="GO" id="GO:0003677">
    <property type="term" value="F:DNA binding"/>
    <property type="evidence" value="ECO:0007669"/>
    <property type="project" value="InterPro"/>
</dbReference>
<gene>
    <name evidence="2" type="ORF">Metal_0012</name>
</gene>
<dbReference type="CDD" id="cd00093">
    <property type="entry name" value="HTH_XRE"/>
    <property type="match status" value="1"/>
</dbReference>
<dbReference type="Proteomes" id="UP000005090">
    <property type="component" value="Chromosome"/>
</dbReference>
<dbReference type="SUPFAM" id="SSF47413">
    <property type="entry name" value="lambda repressor-like DNA-binding domains"/>
    <property type="match status" value="1"/>
</dbReference>
<dbReference type="Pfam" id="PF13560">
    <property type="entry name" value="HTH_31"/>
    <property type="match status" value="1"/>
</dbReference>
<evidence type="ECO:0000313" key="2">
    <source>
        <dbReference type="EMBL" id="EIC27884.1"/>
    </source>
</evidence>
<dbReference type="EMBL" id="CM001475">
    <property type="protein sequence ID" value="EIC27884.1"/>
    <property type="molecule type" value="Genomic_DNA"/>
</dbReference>
<accession>H8GJ67</accession>
<dbReference type="eggNOG" id="COG1396">
    <property type="taxonomic scope" value="Bacteria"/>
</dbReference>
<dbReference type="AlphaFoldDB" id="H8GJ67"/>
<dbReference type="RefSeq" id="WP_005368372.1">
    <property type="nucleotide sequence ID" value="NZ_CM001475.1"/>
</dbReference>
<proteinExistence type="predicted"/>
<dbReference type="InterPro" id="IPR001387">
    <property type="entry name" value="Cro/C1-type_HTH"/>
</dbReference>
<dbReference type="SMART" id="SM00530">
    <property type="entry name" value="HTH_XRE"/>
    <property type="match status" value="1"/>
</dbReference>
<dbReference type="PROSITE" id="PS50943">
    <property type="entry name" value="HTH_CROC1"/>
    <property type="match status" value="1"/>
</dbReference>
<keyword evidence="3" id="KW-1185">Reference proteome</keyword>
<reference evidence="2 3" key="1">
    <citation type="journal article" date="2013" name="Genome Announc.">
        <title>Genome Sequence of the Obligate Gammaproteobacterial Methanotroph Methylomicrobium album Strain BG8.</title>
        <authorList>
            <person name="Kits K.D."/>
            <person name="Kalyuzhnaya M.G."/>
            <person name="Klotz M.G."/>
            <person name="Jetten M.S."/>
            <person name="Op den Camp H.J."/>
            <person name="Vuilleumier S."/>
            <person name="Bringel F."/>
            <person name="Dispirito A.A."/>
            <person name="Murrell J.C."/>
            <person name="Bruce D."/>
            <person name="Cheng J.F."/>
            <person name="Copeland A."/>
            <person name="Goodwin L."/>
            <person name="Hauser L."/>
            <person name="Lajus A."/>
            <person name="Land M.L."/>
            <person name="Lapidus A."/>
            <person name="Lucas S."/>
            <person name="Medigue C."/>
            <person name="Pitluck S."/>
            <person name="Woyke T."/>
            <person name="Zeytun A."/>
            <person name="Stein L.Y."/>
        </authorList>
    </citation>
    <scope>NUCLEOTIDE SEQUENCE [LARGE SCALE GENOMIC DNA]</scope>
    <source>
        <strain evidence="2 3">BG8</strain>
    </source>
</reference>